<comment type="similarity">
    <text evidence="7">Belongs to the TonB-dependent receptor family.</text>
</comment>
<dbReference type="InterPro" id="IPR023996">
    <property type="entry name" value="TonB-dep_OMP_SusC/RagA"/>
</dbReference>
<feature type="domain" description="TonB-dependent receptor plug" evidence="8">
    <location>
        <begin position="106"/>
        <end position="212"/>
    </location>
</feature>
<keyword evidence="10" id="KW-1185">Reference proteome</keyword>
<dbReference type="InterPro" id="IPR039426">
    <property type="entry name" value="TonB-dep_rcpt-like"/>
</dbReference>
<evidence type="ECO:0000256" key="4">
    <source>
        <dbReference type="ARBA" id="ARBA00022692"/>
    </source>
</evidence>
<sequence length="1028" mass="110805">MCFSSSALAAQTLQVRGKVTAAADGRPLPGVTVTVQGTSTATSTDDAGNYVITVAESGSTLVFQQLGMATQNIVVSTSGTVDVALEDDLSTLEEVVVIGYGTQKKSVVTGAITSVKASDIENQVVGRLETALQGRTSGVTITTNSGAPGSGASILVRGITTTNNNTPLYVVDGVVVDAGGIDYLNTSDIESFDVLKDAASAAIYGTRAAAGVILITTKKGKAGDMAISYNGYYGTQAPAKKLNLLNATEYATIRNESALNDGGNIVFPNPSSLGVGTDWQSTIFDNNSPIQNHELSISGGTEKSTFYTSFGYFGQEGVVTPEISNYNRYNIRINSDHKVKSWLRLGENLGYSYIKNQGSLATNSEFGGPLSSAINLDPLTPVVMTDADLLNQPPYSNQPVVRDANGNPYGISQNVAQEMTNPLAYLDTRLGNYGWSHNIVGNVFAEIEPIKGLRIRSTVGAKLAWWGNESFDGIYYLNAAQNRSTTAFNRGREQGFNWNLENTISYTKQIDDHNFTVLLGQGAYFENLTSGVFITYNNIAASNFDEATFNLSVPTADRISSAYDGITHNVSSLFGRVVYDYKEKYLFTGIIRQDGSSRFGADRKYGIFPSASVGWVVTNEEFWAPNNIVNNLKIRASYGVVGNDNIGNFLFVPTIGMGGGRNYIFGVDNMFIGASPNAPANPTLAWEETSQLDIGLDAALFQNWTFTFDWFEKKTSGILRPVAIPGYTGLGTPTANLADLESTGVEFELGYRKAFGDFNLGANGNISYTTNNVTYLGEDIAFIEDGAGGIQNFVHGLQRTAPGQAYNSFYGYQILGIFQNQADIDAYVGPEGNRVQPNAVPGDFKWADLDGNGSINADDRTFLGTPIPTLTYGLSINASYKNFDLLIFGQGASGNKIFQGLRRLDIGNANWHNKALGRWTGEGSTNERPRATLADPNQNYSKPSDFYLEDGSYLRIKTLQLGYTLPTSLTGKIGLRKIRAYASSNNLFTFTKYTGYDPEVGGGSDVWGIDTGVYPQARSFLFGLNLTL</sequence>
<evidence type="ECO:0000256" key="6">
    <source>
        <dbReference type="ARBA" id="ARBA00023237"/>
    </source>
</evidence>
<dbReference type="Gene3D" id="2.170.130.10">
    <property type="entry name" value="TonB-dependent receptor, plug domain"/>
    <property type="match status" value="1"/>
</dbReference>
<evidence type="ECO:0000256" key="1">
    <source>
        <dbReference type="ARBA" id="ARBA00004571"/>
    </source>
</evidence>
<keyword evidence="4 7" id="KW-0812">Transmembrane</keyword>
<dbReference type="EMBL" id="BMER01000001">
    <property type="protein sequence ID" value="GGG76838.1"/>
    <property type="molecule type" value="Genomic_DNA"/>
</dbReference>
<dbReference type="Pfam" id="PF07715">
    <property type="entry name" value="Plug"/>
    <property type="match status" value="1"/>
</dbReference>
<reference evidence="9" key="2">
    <citation type="submission" date="2020-09" db="EMBL/GenBank/DDBJ databases">
        <authorList>
            <person name="Sun Q."/>
            <person name="Zhou Y."/>
        </authorList>
    </citation>
    <scope>NUCLEOTIDE SEQUENCE</scope>
    <source>
        <strain evidence="9">CGMCC 1.12195</strain>
    </source>
</reference>
<dbReference type="PROSITE" id="PS52016">
    <property type="entry name" value="TONB_DEPENDENT_REC_3"/>
    <property type="match status" value="1"/>
</dbReference>
<evidence type="ECO:0000256" key="3">
    <source>
        <dbReference type="ARBA" id="ARBA00022452"/>
    </source>
</evidence>
<evidence type="ECO:0000313" key="9">
    <source>
        <dbReference type="EMBL" id="GGG76838.1"/>
    </source>
</evidence>
<reference evidence="9" key="1">
    <citation type="journal article" date="2014" name="Int. J. Syst. Evol. Microbiol.">
        <title>Complete genome sequence of Corynebacterium casei LMG S-19264T (=DSM 44701T), isolated from a smear-ripened cheese.</title>
        <authorList>
            <consortium name="US DOE Joint Genome Institute (JGI-PGF)"/>
            <person name="Walter F."/>
            <person name="Albersmeier A."/>
            <person name="Kalinowski J."/>
            <person name="Ruckert C."/>
        </authorList>
    </citation>
    <scope>NUCLEOTIDE SEQUENCE</scope>
    <source>
        <strain evidence="9">CGMCC 1.12195</strain>
    </source>
</reference>
<dbReference type="InterPro" id="IPR023997">
    <property type="entry name" value="TonB-dep_OMP_SusC/RagA_CS"/>
</dbReference>
<protein>
    <submittedName>
        <fullName evidence="9">SusC/RagA family TonB-linked outer membrane protein</fullName>
    </submittedName>
</protein>
<evidence type="ECO:0000259" key="8">
    <source>
        <dbReference type="Pfam" id="PF07715"/>
    </source>
</evidence>
<evidence type="ECO:0000256" key="5">
    <source>
        <dbReference type="ARBA" id="ARBA00023136"/>
    </source>
</evidence>
<dbReference type="Proteomes" id="UP000660862">
    <property type="component" value="Unassembled WGS sequence"/>
</dbReference>
<comment type="subcellular location">
    <subcellularLocation>
        <location evidence="1 7">Cell outer membrane</location>
        <topology evidence="1 7">Multi-pass membrane protein</topology>
    </subcellularLocation>
</comment>
<evidence type="ECO:0000256" key="2">
    <source>
        <dbReference type="ARBA" id="ARBA00022448"/>
    </source>
</evidence>
<dbReference type="InterPro" id="IPR008969">
    <property type="entry name" value="CarboxyPept-like_regulatory"/>
</dbReference>
<proteinExistence type="inferred from homology"/>
<dbReference type="SUPFAM" id="SSF49464">
    <property type="entry name" value="Carboxypeptidase regulatory domain-like"/>
    <property type="match status" value="1"/>
</dbReference>
<evidence type="ECO:0000256" key="7">
    <source>
        <dbReference type="PROSITE-ProRule" id="PRU01360"/>
    </source>
</evidence>
<dbReference type="Gene3D" id="2.40.170.20">
    <property type="entry name" value="TonB-dependent receptor, beta-barrel domain"/>
    <property type="match status" value="1"/>
</dbReference>
<dbReference type="Gene3D" id="2.60.40.1120">
    <property type="entry name" value="Carboxypeptidase-like, regulatory domain"/>
    <property type="match status" value="1"/>
</dbReference>
<dbReference type="InterPro" id="IPR036942">
    <property type="entry name" value="Beta-barrel_TonB_sf"/>
</dbReference>
<dbReference type="InterPro" id="IPR012910">
    <property type="entry name" value="Plug_dom"/>
</dbReference>
<dbReference type="Pfam" id="PF13715">
    <property type="entry name" value="CarbopepD_reg_2"/>
    <property type="match status" value="1"/>
</dbReference>
<name>A0A917HEM3_9SPHI</name>
<dbReference type="NCBIfam" id="TIGR04057">
    <property type="entry name" value="SusC_RagA_signa"/>
    <property type="match status" value="1"/>
</dbReference>
<dbReference type="SUPFAM" id="SSF56935">
    <property type="entry name" value="Porins"/>
    <property type="match status" value="1"/>
</dbReference>
<accession>A0A917HEM3</accession>
<gene>
    <name evidence="9" type="ORF">GCM10007415_05840</name>
</gene>
<dbReference type="AlphaFoldDB" id="A0A917HEM3"/>
<evidence type="ECO:0000313" key="10">
    <source>
        <dbReference type="Proteomes" id="UP000660862"/>
    </source>
</evidence>
<organism evidence="9 10">
    <name type="scientific">Parapedobacter pyrenivorans</name>
    <dbReference type="NCBI Taxonomy" id="1305674"/>
    <lineage>
        <taxon>Bacteria</taxon>
        <taxon>Pseudomonadati</taxon>
        <taxon>Bacteroidota</taxon>
        <taxon>Sphingobacteriia</taxon>
        <taxon>Sphingobacteriales</taxon>
        <taxon>Sphingobacteriaceae</taxon>
        <taxon>Parapedobacter</taxon>
    </lineage>
</organism>
<dbReference type="InterPro" id="IPR037066">
    <property type="entry name" value="Plug_dom_sf"/>
</dbReference>
<comment type="caution">
    <text evidence="9">The sequence shown here is derived from an EMBL/GenBank/DDBJ whole genome shotgun (WGS) entry which is preliminary data.</text>
</comment>
<dbReference type="NCBIfam" id="TIGR04056">
    <property type="entry name" value="OMP_RagA_SusC"/>
    <property type="match status" value="1"/>
</dbReference>
<keyword evidence="5 7" id="KW-0472">Membrane</keyword>
<keyword evidence="2 7" id="KW-0813">Transport</keyword>
<keyword evidence="3 7" id="KW-1134">Transmembrane beta strand</keyword>
<dbReference type="GO" id="GO:0009279">
    <property type="term" value="C:cell outer membrane"/>
    <property type="evidence" value="ECO:0007669"/>
    <property type="project" value="UniProtKB-SubCell"/>
</dbReference>
<keyword evidence="6 7" id="KW-0998">Cell outer membrane</keyword>